<dbReference type="InterPro" id="IPR042197">
    <property type="entry name" value="Apaf_helical"/>
</dbReference>
<dbReference type="Gene3D" id="3.80.10.10">
    <property type="entry name" value="Ribonuclease Inhibitor"/>
    <property type="match status" value="1"/>
</dbReference>
<dbReference type="PANTHER" id="PTHR11017:SF570">
    <property type="entry name" value="DISEASE RESISTANCE PROTEIN (TIR-NBS CLASS)-RELATED"/>
    <property type="match status" value="1"/>
</dbReference>
<dbReference type="InterPro" id="IPR032675">
    <property type="entry name" value="LRR_dom_sf"/>
</dbReference>
<proteinExistence type="predicted"/>
<feature type="domain" description="Disease resistance protein Roq1-like winged-helix" evidence="2">
    <location>
        <begin position="147"/>
        <end position="213"/>
    </location>
</feature>
<protein>
    <recommendedName>
        <fullName evidence="2">Disease resistance protein Roq1-like winged-helix domain-containing protein</fullName>
    </recommendedName>
</protein>
<evidence type="ECO:0000256" key="1">
    <source>
        <dbReference type="ARBA" id="ARBA00022737"/>
    </source>
</evidence>
<dbReference type="AlphaFoldDB" id="A0A059AEP8"/>
<dbReference type="Pfam" id="PF23282">
    <property type="entry name" value="WHD_ROQ1"/>
    <property type="match status" value="1"/>
</dbReference>
<dbReference type="Gramene" id="KCW51860">
    <property type="protein sequence ID" value="KCW51860"/>
    <property type="gene ID" value="EUGRSUZ_J01313"/>
</dbReference>
<dbReference type="PANTHER" id="PTHR11017">
    <property type="entry name" value="LEUCINE-RICH REPEAT-CONTAINING PROTEIN"/>
    <property type="match status" value="1"/>
</dbReference>
<reference evidence="3" key="1">
    <citation type="submission" date="2013-07" db="EMBL/GenBank/DDBJ databases">
        <title>The genome of Eucalyptus grandis.</title>
        <authorList>
            <person name="Schmutz J."/>
            <person name="Hayes R."/>
            <person name="Myburg A."/>
            <person name="Tuskan G."/>
            <person name="Grattapaglia D."/>
            <person name="Rokhsar D.S."/>
        </authorList>
    </citation>
    <scope>NUCLEOTIDE SEQUENCE</scope>
    <source>
        <tissue evidence="3">Leaf extractions</tissue>
    </source>
</reference>
<dbReference type="EMBL" id="KK198762">
    <property type="protein sequence ID" value="KCW51860.1"/>
    <property type="molecule type" value="Genomic_DNA"/>
</dbReference>
<dbReference type="InParanoid" id="A0A059AEP8"/>
<dbReference type="OMA" id="HERAHFK"/>
<accession>A0A059AEP8</accession>
<dbReference type="PRINTS" id="PR00364">
    <property type="entry name" value="DISEASERSIST"/>
</dbReference>
<dbReference type="GO" id="GO:0006952">
    <property type="term" value="P:defense response"/>
    <property type="evidence" value="ECO:0007669"/>
    <property type="project" value="InterPro"/>
</dbReference>
<organism evidence="3">
    <name type="scientific">Eucalyptus grandis</name>
    <name type="common">Flooded gum</name>
    <dbReference type="NCBI Taxonomy" id="71139"/>
    <lineage>
        <taxon>Eukaryota</taxon>
        <taxon>Viridiplantae</taxon>
        <taxon>Streptophyta</taxon>
        <taxon>Embryophyta</taxon>
        <taxon>Tracheophyta</taxon>
        <taxon>Spermatophyta</taxon>
        <taxon>Magnoliopsida</taxon>
        <taxon>eudicotyledons</taxon>
        <taxon>Gunneridae</taxon>
        <taxon>Pentapetalae</taxon>
        <taxon>rosids</taxon>
        <taxon>malvids</taxon>
        <taxon>Myrtales</taxon>
        <taxon>Myrtaceae</taxon>
        <taxon>Myrtoideae</taxon>
        <taxon>Eucalypteae</taxon>
        <taxon>Eucalyptus</taxon>
    </lineage>
</organism>
<keyword evidence="1" id="KW-0677">Repeat</keyword>
<evidence type="ECO:0000259" key="2">
    <source>
        <dbReference type="Pfam" id="PF23282"/>
    </source>
</evidence>
<dbReference type="SUPFAM" id="SSF52058">
    <property type="entry name" value="L domain-like"/>
    <property type="match status" value="1"/>
</dbReference>
<sequence length="390" mass="45582">MDDHVDKIMEKIGTQTTGTKIVGIHGTGEHWYGRGSKVIITTRNEEVLKDVDFKYKLTEMDFNHSLLLFSKHVFRRDHPPAEYVSLSKKVIEICGHLPLALAIIGSSLVGEDPNFWVAKLEKLKTIPEPKVKSKLSISLEALEPPKMEIFLDVCCFFVGFDMRTVTYMWANRKLFPEYSLEVLKRKSLMKIVEGNRLWMHDQLRDLGRDIVHERAHFKLEKQSRVWDHEESIDVLEIKEGRENVEAICLRFDSQFEDFIEKEEFISLSKLRFLQVDCVDLDENNGQHFPSTNWAQRNPIMLPSLRWLSWHNFPVCFKFTARSLKKLVILDLSRSEITNEWEGWKQLKMAKSLKVLNLTRCKNLHRTPDFSAHKNLEQLILQGCTEMVEVP</sequence>
<dbReference type="SUPFAM" id="SSF46785">
    <property type="entry name" value="Winged helix' DNA-binding domain"/>
    <property type="match status" value="1"/>
</dbReference>
<dbReference type="InterPro" id="IPR027417">
    <property type="entry name" value="P-loop_NTPase"/>
</dbReference>
<evidence type="ECO:0000313" key="3">
    <source>
        <dbReference type="EMBL" id="KCW51860.1"/>
    </source>
</evidence>
<name>A0A059AEP8_EUCGR</name>
<dbReference type="InterPro" id="IPR044974">
    <property type="entry name" value="Disease_R_plants"/>
</dbReference>
<dbReference type="GO" id="GO:0043531">
    <property type="term" value="F:ADP binding"/>
    <property type="evidence" value="ECO:0007669"/>
    <property type="project" value="InterPro"/>
</dbReference>
<dbReference type="Gene3D" id="1.10.8.430">
    <property type="entry name" value="Helical domain of apoptotic protease-activating factors"/>
    <property type="match status" value="1"/>
</dbReference>
<dbReference type="SUPFAM" id="SSF52540">
    <property type="entry name" value="P-loop containing nucleoside triphosphate hydrolases"/>
    <property type="match status" value="1"/>
</dbReference>
<dbReference type="STRING" id="71139.A0A059AEP8"/>
<dbReference type="InterPro" id="IPR058192">
    <property type="entry name" value="WHD_ROQ1-like"/>
</dbReference>
<gene>
    <name evidence="3" type="ORF">EUGRSUZ_J01313</name>
</gene>
<dbReference type="InterPro" id="IPR036390">
    <property type="entry name" value="WH_DNA-bd_sf"/>
</dbReference>